<comment type="caution">
    <text evidence="2">The sequence shown here is derived from an EMBL/GenBank/DDBJ whole genome shotgun (WGS) entry which is preliminary data.</text>
</comment>
<evidence type="ECO:0000313" key="3">
    <source>
        <dbReference type="Proteomes" id="UP001431783"/>
    </source>
</evidence>
<organism evidence="2 3">
    <name type="scientific">Henosepilachna vigintioctopunctata</name>
    <dbReference type="NCBI Taxonomy" id="420089"/>
    <lineage>
        <taxon>Eukaryota</taxon>
        <taxon>Metazoa</taxon>
        <taxon>Ecdysozoa</taxon>
        <taxon>Arthropoda</taxon>
        <taxon>Hexapoda</taxon>
        <taxon>Insecta</taxon>
        <taxon>Pterygota</taxon>
        <taxon>Neoptera</taxon>
        <taxon>Endopterygota</taxon>
        <taxon>Coleoptera</taxon>
        <taxon>Polyphaga</taxon>
        <taxon>Cucujiformia</taxon>
        <taxon>Coccinelloidea</taxon>
        <taxon>Coccinellidae</taxon>
        <taxon>Epilachninae</taxon>
        <taxon>Epilachnini</taxon>
        <taxon>Henosepilachna</taxon>
    </lineage>
</organism>
<gene>
    <name evidence="2" type="ORF">WA026_022769</name>
</gene>
<reference evidence="2 3" key="1">
    <citation type="submission" date="2023-03" db="EMBL/GenBank/DDBJ databases">
        <title>Genome insight into feeding habits of ladybird beetles.</title>
        <authorList>
            <person name="Li H.-S."/>
            <person name="Huang Y.-H."/>
            <person name="Pang H."/>
        </authorList>
    </citation>
    <scope>NUCLEOTIDE SEQUENCE [LARGE SCALE GENOMIC DNA]</scope>
    <source>
        <strain evidence="2">SYSU_2023b</strain>
        <tissue evidence="2">Whole body</tissue>
    </source>
</reference>
<feature type="region of interest" description="Disordered" evidence="1">
    <location>
        <begin position="1"/>
        <end position="33"/>
    </location>
</feature>
<accession>A0AAW1UNJ8</accession>
<dbReference type="Proteomes" id="UP001431783">
    <property type="component" value="Unassembled WGS sequence"/>
</dbReference>
<keyword evidence="3" id="KW-1185">Reference proteome</keyword>
<feature type="region of interest" description="Disordered" evidence="1">
    <location>
        <begin position="81"/>
        <end position="103"/>
    </location>
</feature>
<proteinExistence type="predicted"/>
<evidence type="ECO:0000313" key="2">
    <source>
        <dbReference type="EMBL" id="KAK9882718.1"/>
    </source>
</evidence>
<sequence length="103" mass="12290">MTKRLRTTVLKHTNQVTPDRRRKRLDRENEDKERKNAVTIEYFVKTRGRGHIQVCAKAFLSIHDISKYRVQNISKKYYIDGQTPRKRRGGDYKTVKYGPIRNP</sequence>
<dbReference type="EMBL" id="JARQZJ010000080">
    <property type="protein sequence ID" value="KAK9882718.1"/>
    <property type="molecule type" value="Genomic_DNA"/>
</dbReference>
<dbReference type="AlphaFoldDB" id="A0AAW1UNJ8"/>
<protein>
    <submittedName>
        <fullName evidence="2">Uncharacterized protein</fullName>
    </submittedName>
</protein>
<name>A0AAW1UNJ8_9CUCU</name>
<evidence type="ECO:0000256" key="1">
    <source>
        <dbReference type="SAM" id="MobiDB-lite"/>
    </source>
</evidence>